<keyword evidence="1" id="KW-0808">Transferase</keyword>
<comment type="caution">
    <text evidence="1">The sequence shown here is derived from an EMBL/GenBank/DDBJ whole genome shotgun (WGS) entry which is preliminary data.</text>
</comment>
<dbReference type="InterPro" id="IPR029044">
    <property type="entry name" value="Nucleotide-diphossugar_trans"/>
</dbReference>
<name>A0ABR7X895_9SPHI</name>
<keyword evidence="2" id="KW-1185">Reference proteome</keyword>
<proteinExistence type="predicted"/>
<reference evidence="1 2" key="1">
    <citation type="submission" date="2020-09" db="EMBL/GenBank/DDBJ databases">
        <title>Novel species of Mucilaginibacter isolated from a glacier on the Tibetan Plateau.</title>
        <authorList>
            <person name="Liu Q."/>
            <person name="Xin Y.-H."/>
        </authorList>
    </citation>
    <scope>NUCLEOTIDE SEQUENCE [LARGE SCALE GENOMIC DNA]</scope>
    <source>
        <strain evidence="1 2">CGMCC 1.13878</strain>
    </source>
</reference>
<protein>
    <submittedName>
        <fullName evidence="1">Nucleotide-diphospho-sugar transferase</fullName>
    </submittedName>
</protein>
<dbReference type="RefSeq" id="WP_191176601.1">
    <property type="nucleotide sequence ID" value="NZ_JACWMW010000003.1"/>
</dbReference>
<dbReference type="Proteomes" id="UP000618754">
    <property type="component" value="Unassembled WGS sequence"/>
</dbReference>
<organism evidence="1 2">
    <name type="scientific">Mucilaginibacter rigui</name>
    <dbReference type="NCBI Taxonomy" id="534635"/>
    <lineage>
        <taxon>Bacteria</taxon>
        <taxon>Pseudomonadati</taxon>
        <taxon>Bacteroidota</taxon>
        <taxon>Sphingobacteriia</taxon>
        <taxon>Sphingobacteriales</taxon>
        <taxon>Sphingobacteriaceae</taxon>
        <taxon>Mucilaginibacter</taxon>
    </lineage>
</organism>
<evidence type="ECO:0000313" key="1">
    <source>
        <dbReference type="EMBL" id="MBD1386771.1"/>
    </source>
</evidence>
<evidence type="ECO:0000313" key="2">
    <source>
        <dbReference type="Proteomes" id="UP000618754"/>
    </source>
</evidence>
<dbReference type="EMBL" id="JACWMW010000003">
    <property type="protein sequence ID" value="MBD1386771.1"/>
    <property type="molecule type" value="Genomic_DNA"/>
</dbReference>
<dbReference type="Gene3D" id="3.90.550.10">
    <property type="entry name" value="Spore Coat Polysaccharide Biosynthesis Protein SpsA, Chain A"/>
    <property type="match status" value="1"/>
</dbReference>
<dbReference type="GO" id="GO:0016740">
    <property type="term" value="F:transferase activity"/>
    <property type="evidence" value="ECO:0007669"/>
    <property type="project" value="UniProtKB-KW"/>
</dbReference>
<accession>A0ABR7X895</accession>
<sequence length="315" mass="37069">MFNTPILFLIFNRPEATAKVFAEIRKQKPKYLYIGADGPRDAVPPDAELCKRCREIAMGVDWDCEVKTLFRELNMGAKYAVSSAITWFFDHVEYGIILEDDCLPGSSFFPYCEELLLRYRDDDQIMHITGANLNDSVKYGNGTYYYSEYPNVWGWATWKRAWDKIDLELTDTNRYLALIKKKFKYFSERLFWVSRMALCKSNQVDSWDYPWMFSIWKENGICLNSNYNLVENIGFGRESTHTKGNSVYLTPEVKVIKSIEHPLHSTIIPKAEAAFIYSLHAIKRQNVFEFYLRKYFIQRCMNLRHKISLKIKNGF</sequence>
<dbReference type="SUPFAM" id="SSF53448">
    <property type="entry name" value="Nucleotide-diphospho-sugar transferases"/>
    <property type="match status" value="1"/>
</dbReference>
<gene>
    <name evidence="1" type="ORF">IDJ75_15920</name>
</gene>